<protein>
    <submittedName>
        <fullName evidence="1">Uncharacterized protein</fullName>
    </submittedName>
</protein>
<dbReference type="EMBL" id="JAENGY010001565">
    <property type="protein sequence ID" value="KAG6948403.1"/>
    <property type="molecule type" value="Genomic_DNA"/>
</dbReference>
<dbReference type="Proteomes" id="UP000709295">
    <property type="component" value="Unassembled WGS sequence"/>
</dbReference>
<proteinExistence type="predicted"/>
<reference evidence="1" key="1">
    <citation type="submission" date="2021-01" db="EMBL/GenBank/DDBJ databases">
        <title>Phytophthora aleatoria, a newly-described species from Pinus radiata is distinct from Phytophthora cactorum isolates based on comparative genomics.</title>
        <authorList>
            <person name="Mcdougal R."/>
            <person name="Panda P."/>
            <person name="Williams N."/>
            <person name="Studholme D.J."/>
        </authorList>
    </citation>
    <scope>NUCLEOTIDE SEQUENCE</scope>
    <source>
        <strain evidence="1">NZFS 4037</strain>
    </source>
</reference>
<sequence>MAKSKRTGRELQLRVASLKPFSGEAVLAAVGNDRASLNSAVPVHKEAGILVALVKVA</sequence>
<comment type="caution">
    <text evidence="1">The sequence shown here is derived from an EMBL/GenBank/DDBJ whole genome shotgun (WGS) entry which is preliminary data.</text>
</comment>
<organism evidence="1 2">
    <name type="scientific">Phytophthora aleatoria</name>
    <dbReference type="NCBI Taxonomy" id="2496075"/>
    <lineage>
        <taxon>Eukaryota</taxon>
        <taxon>Sar</taxon>
        <taxon>Stramenopiles</taxon>
        <taxon>Oomycota</taxon>
        <taxon>Peronosporomycetes</taxon>
        <taxon>Peronosporales</taxon>
        <taxon>Peronosporaceae</taxon>
        <taxon>Phytophthora</taxon>
    </lineage>
</organism>
<evidence type="ECO:0000313" key="1">
    <source>
        <dbReference type="EMBL" id="KAG6948403.1"/>
    </source>
</evidence>
<evidence type="ECO:0000313" key="2">
    <source>
        <dbReference type="Proteomes" id="UP000709295"/>
    </source>
</evidence>
<accession>A0A8J5IZV2</accession>
<gene>
    <name evidence="1" type="ORF">JG688_00015105</name>
</gene>
<dbReference type="AlphaFoldDB" id="A0A8J5IZV2"/>
<keyword evidence="2" id="KW-1185">Reference proteome</keyword>
<name>A0A8J5IZV2_9STRA</name>